<keyword evidence="1" id="KW-0812">Transmembrane</keyword>
<evidence type="ECO:0000313" key="2">
    <source>
        <dbReference type="EMBL" id="MBX56583.1"/>
    </source>
</evidence>
<reference evidence="2" key="1">
    <citation type="submission" date="2018-02" db="EMBL/GenBank/DDBJ databases">
        <title>Rhizophora mucronata_Transcriptome.</title>
        <authorList>
            <person name="Meera S.P."/>
            <person name="Sreeshan A."/>
            <person name="Augustine A."/>
        </authorList>
    </citation>
    <scope>NUCLEOTIDE SEQUENCE</scope>
    <source>
        <tissue evidence="2">Leaf</tissue>
    </source>
</reference>
<protein>
    <submittedName>
        <fullName evidence="2">Uncharacterized protein</fullName>
    </submittedName>
</protein>
<name>A0A2P2PPD1_RHIMU</name>
<organism evidence="2">
    <name type="scientific">Rhizophora mucronata</name>
    <name type="common">Asiatic mangrove</name>
    <dbReference type="NCBI Taxonomy" id="61149"/>
    <lineage>
        <taxon>Eukaryota</taxon>
        <taxon>Viridiplantae</taxon>
        <taxon>Streptophyta</taxon>
        <taxon>Embryophyta</taxon>
        <taxon>Tracheophyta</taxon>
        <taxon>Spermatophyta</taxon>
        <taxon>Magnoliopsida</taxon>
        <taxon>eudicotyledons</taxon>
        <taxon>Gunneridae</taxon>
        <taxon>Pentapetalae</taxon>
        <taxon>rosids</taxon>
        <taxon>fabids</taxon>
        <taxon>Malpighiales</taxon>
        <taxon>Rhizophoraceae</taxon>
        <taxon>Rhizophora</taxon>
    </lineage>
</organism>
<evidence type="ECO:0000256" key="1">
    <source>
        <dbReference type="SAM" id="Phobius"/>
    </source>
</evidence>
<feature type="transmembrane region" description="Helical" evidence="1">
    <location>
        <begin position="16"/>
        <end position="36"/>
    </location>
</feature>
<keyword evidence="1" id="KW-0472">Membrane</keyword>
<accession>A0A2P2PPD1</accession>
<dbReference type="EMBL" id="GGEC01076099">
    <property type="protein sequence ID" value="MBX56583.1"/>
    <property type="molecule type" value="Transcribed_RNA"/>
</dbReference>
<keyword evidence="1" id="KW-1133">Transmembrane helix</keyword>
<proteinExistence type="predicted"/>
<sequence>MFRSDWIYVMKDSLRVWILVLTSEINDLTSYMWILLTI</sequence>
<dbReference type="AlphaFoldDB" id="A0A2P2PPD1"/>